<evidence type="ECO:0000313" key="1">
    <source>
        <dbReference type="EMBL" id="OYD17604.1"/>
    </source>
</evidence>
<dbReference type="EMBL" id="NOZQ01000003">
    <property type="protein sequence ID" value="OYD17604.1"/>
    <property type="molecule type" value="Genomic_DNA"/>
</dbReference>
<proteinExistence type="predicted"/>
<dbReference type="Gene3D" id="2.40.160.130">
    <property type="entry name" value="Capsule assembly protein Wzi"/>
    <property type="match status" value="1"/>
</dbReference>
<evidence type="ECO:0000313" key="2">
    <source>
        <dbReference type="Proteomes" id="UP000215215"/>
    </source>
</evidence>
<dbReference type="Proteomes" id="UP000215215">
    <property type="component" value="Unassembled WGS sequence"/>
</dbReference>
<name>A0A235BZF8_UNCW3</name>
<comment type="caution">
    <text evidence="1">The sequence shown here is derived from an EMBL/GenBank/DDBJ whole genome shotgun (WGS) entry which is preliminary data.</text>
</comment>
<gene>
    <name evidence="1" type="ORF">CH333_00305</name>
</gene>
<reference evidence="1 2" key="1">
    <citation type="submission" date="2017-07" db="EMBL/GenBank/DDBJ databases">
        <title>Recovery of genomes from metagenomes via a dereplication, aggregation, and scoring strategy.</title>
        <authorList>
            <person name="Sieber C.M."/>
            <person name="Probst A.J."/>
            <person name="Sharrar A."/>
            <person name="Thomas B.C."/>
            <person name="Hess M."/>
            <person name="Tringe S.G."/>
            <person name="Banfield J.F."/>
        </authorList>
    </citation>
    <scope>NUCLEOTIDE SEQUENCE [LARGE SCALE GENOMIC DNA]</scope>
    <source>
        <strain evidence="1">JGI_Cruoil_03_44_89</strain>
    </source>
</reference>
<sequence>MIQFLVILIIGVYPRYMEYEVVKSGEMSFWRMDKVRAESFIPKVDISFYGFGLYDGARKRDGIFEAMIREGFPIHPHLKGEVNIGTFDEIGDGQQFLAYYDPLLEPKYVIHNFETQSVISDIDFDVRVEKAYLLFDKDDMSIGIGRNRLKIGPGYKSNLLLSGRGQPLDFLYNAEVRRGPLHLFVFNAGIEDSTGEKRIACQRMELCLSCVTIGITEAVLHRKENFLKYVNPLEFYYITQRRGKDNDDNLVASGDITFTKNGKKYYLEFLFDDPIIFHEDRPFKGGAMLGAYFTDFFGIPSSDFRIETTVIPRWTYTHDYSNQINAMEVNGIPMGFFGGSDCIHIYTEFTKYWTQISQPGGCSYLPTTYLSFILEYLAHGDGRLNVGWEDERDKYPQPRKIRIPSGCKEERLRAGIEGNLVKEKFSITTGAYIERIRNYKNQDGNDFTRASIKIAIFFTLPR</sequence>
<organism evidence="1 2">
    <name type="scientific">candidate division WOR-3 bacterium JGI_Cruoil_03_44_89</name>
    <dbReference type="NCBI Taxonomy" id="1973748"/>
    <lineage>
        <taxon>Bacteria</taxon>
        <taxon>Bacteria division WOR-3</taxon>
    </lineage>
</organism>
<dbReference type="AlphaFoldDB" id="A0A235BZF8"/>
<accession>A0A235BZF8</accession>
<protein>
    <submittedName>
        <fullName evidence="1">Uncharacterized protein</fullName>
    </submittedName>
</protein>
<dbReference type="InterPro" id="IPR038636">
    <property type="entry name" value="Wzi_sf"/>
</dbReference>